<dbReference type="EMBL" id="JACGXN010000002">
    <property type="protein sequence ID" value="MBA8878280.1"/>
    <property type="molecule type" value="Genomic_DNA"/>
</dbReference>
<proteinExistence type="predicted"/>
<protein>
    <submittedName>
        <fullName evidence="1">Uncharacterized protein</fullName>
    </submittedName>
</protein>
<evidence type="ECO:0000313" key="2">
    <source>
        <dbReference type="Proteomes" id="UP000549052"/>
    </source>
</evidence>
<sequence>MTMLTFANTAKAEDLQLTLPLRPNVEYKLGDKFPSFEQMRIQCSTTKINNYLPGTEVENYSVFRSDGQCLVNVYNILQTTPCDGKEYAACLQPRLQKMFSVDLKVVDTEEVMCDTLETCRISFTFVGADDLKLPKDCQFYVYGLMKQGENDDTRIIWVYEISVKNECYLG</sequence>
<evidence type="ECO:0000313" key="1">
    <source>
        <dbReference type="EMBL" id="MBA8878280.1"/>
    </source>
</evidence>
<organism evidence="1 2">
    <name type="scientific">Phyllobacterium myrsinacearum</name>
    <dbReference type="NCBI Taxonomy" id="28101"/>
    <lineage>
        <taxon>Bacteria</taxon>
        <taxon>Pseudomonadati</taxon>
        <taxon>Pseudomonadota</taxon>
        <taxon>Alphaproteobacteria</taxon>
        <taxon>Hyphomicrobiales</taxon>
        <taxon>Phyllobacteriaceae</taxon>
        <taxon>Phyllobacterium</taxon>
    </lineage>
</organism>
<keyword evidence="2" id="KW-1185">Reference proteome</keyword>
<dbReference type="RefSeq" id="WP_182549003.1">
    <property type="nucleotide sequence ID" value="NZ_JACGXN010000002.1"/>
</dbReference>
<comment type="caution">
    <text evidence="1">The sequence shown here is derived from an EMBL/GenBank/DDBJ whole genome shotgun (WGS) entry which is preliminary data.</text>
</comment>
<dbReference type="Proteomes" id="UP000549052">
    <property type="component" value="Unassembled WGS sequence"/>
</dbReference>
<gene>
    <name evidence="1" type="ORF">FHW16_001992</name>
</gene>
<name>A0A839ENP1_9HYPH</name>
<accession>A0A839ENP1</accession>
<reference evidence="1 2" key="1">
    <citation type="submission" date="2020-07" db="EMBL/GenBank/DDBJ databases">
        <title>Genomic Encyclopedia of Type Strains, Phase IV (KMG-V): Genome sequencing to study the core and pangenomes of soil and plant-associated prokaryotes.</title>
        <authorList>
            <person name="Whitman W."/>
        </authorList>
    </citation>
    <scope>NUCLEOTIDE SEQUENCE [LARGE SCALE GENOMIC DNA]</scope>
    <source>
        <strain evidence="1 2">AN3</strain>
    </source>
</reference>
<dbReference type="AlphaFoldDB" id="A0A839ENP1"/>